<feature type="signal peptide" evidence="3">
    <location>
        <begin position="1"/>
        <end position="21"/>
    </location>
</feature>
<dbReference type="InterPro" id="IPR001611">
    <property type="entry name" value="Leu-rich_rpt"/>
</dbReference>
<proteinExistence type="predicted"/>
<gene>
    <name evidence="5" type="ORF">MBJ925_LOCUS1004</name>
</gene>
<keyword evidence="1 2" id="KW-1015">Disulfide bond</keyword>
<dbReference type="InterPro" id="IPR036772">
    <property type="entry name" value="SRCR-like_dom_sf"/>
</dbReference>
<organism evidence="5 6">
    <name type="scientific">Rotaria magnacalcarata</name>
    <dbReference type="NCBI Taxonomy" id="392030"/>
    <lineage>
        <taxon>Eukaryota</taxon>
        <taxon>Metazoa</taxon>
        <taxon>Spiralia</taxon>
        <taxon>Gnathifera</taxon>
        <taxon>Rotifera</taxon>
        <taxon>Eurotatoria</taxon>
        <taxon>Bdelloidea</taxon>
        <taxon>Philodinida</taxon>
        <taxon>Philodinidae</taxon>
        <taxon>Rotaria</taxon>
    </lineage>
</organism>
<name>A0A816JYI6_9BILA</name>
<reference evidence="5" key="1">
    <citation type="submission" date="2021-02" db="EMBL/GenBank/DDBJ databases">
        <authorList>
            <person name="Nowell W R."/>
        </authorList>
    </citation>
    <scope>NUCLEOTIDE SEQUENCE</scope>
</reference>
<dbReference type="Pfam" id="PF00530">
    <property type="entry name" value="SRCR"/>
    <property type="match status" value="1"/>
</dbReference>
<evidence type="ECO:0000256" key="3">
    <source>
        <dbReference type="SAM" id="SignalP"/>
    </source>
</evidence>
<dbReference type="Gene3D" id="3.10.250.10">
    <property type="entry name" value="SRCR-like domain"/>
    <property type="match status" value="1"/>
</dbReference>
<evidence type="ECO:0000256" key="2">
    <source>
        <dbReference type="PROSITE-ProRule" id="PRU00196"/>
    </source>
</evidence>
<sequence length="522" mass="57648">MHSSTRLLSLAVLLCATSILGVQDNSGLAKVLKTIDQTCNNIHGLLTHQRKIINIEVTKQAPVRVKVEMELTSQYSPTLKQRFSVEGMVCHHGFDRNAAQAACRSQKKNLQMFSNNYYWEPSPNDLHDKCYFEYNNDPLIVPCHFVLDNFNCTSDATSLNDCTHTQLFQHHCTNDMHVGIGCSGTYGETATIVTTTRAIQTSTTTPSADEQTVIDVLNRHNWTDIAAVIDVTGSMSSCYAHIDQWVALSEKNKFVKYFVFFNDGDGIADKDKVIGSTGGIYSVYANEGMTKVKEILNTAKRNGGGGDTPENDIEAIIYTLSTCSTCKNVIHIADNGATPRDMILLNQVTKPIKVVVCKLGENSFVNPKLLDIAYKTGGSLHTLDMDIETLGSFEVGDTIKVGDGTYRLTTLVILDLESNQIGDQGAQYLGEALKKNTKRTLLDLKHNQIGDLGAQYLDIYYTLLYSNQIGDIGIEYLNEVLQNNTKITALNLSDNGIGDKGAKFLSEALQKNTVKKIRYIHS</sequence>
<dbReference type="InterPro" id="IPR001190">
    <property type="entry name" value="SRCR"/>
</dbReference>
<dbReference type="InterPro" id="IPR052394">
    <property type="entry name" value="LRR-containing"/>
</dbReference>
<dbReference type="Gene3D" id="3.80.10.10">
    <property type="entry name" value="Ribonuclease Inhibitor"/>
    <property type="match status" value="2"/>
</dbReference>
<feature type="domain" description="SRCR" evidence="4">
    <location>
        <begin position="50"/>
        <end position="183"/>
    </location>
</feature>
<dbReference type="EMBL" id="CAJNRE010000064">
    <property type="protein sequence ID" value="CAF1913839.1"/>
    <property type="molecule type" value="Genomic_DNA"/>
</dbReference>
<keyword evidence="3" id="KW-0732">Signal</keyword>
<comment type="caution">
    <text evidence="5">The sequence shown here is derived from an EMBL/GenBank/DDBJ whole genome shotgun (WGS) entry which is preliminary data.</text>
</comment>
<dbReference type="SMART" id="SM00368">
    <property type="entry name" value="LRR_RI"/>
    <property type="match status" value="2"/>
</dbReference>
<dbReference type="Proteomes" id="UP000663824">
    <property type="component" value="Unassembled WGS sequence"/>
</dbReference>
<evidence type="ECO:0000256" key="1">
    <source>
        <dbReference type="ARBA" id="ARBA00023157"/>
    </source>
</evidence>
<dbReference type="SUPFAM" id="SSF52047">
    <property type="entry name" value="RNI-like"/>
    <property type="match status" value="1"/>
</dbReference>
<dbReference type="GO" id="GO:0016020">
    <property type="term" value="C:membrane"/>
    <property type="evidence" value="ECO:0007669"/>
    <property type="project" value="InterPro"/>
</dbReference>
<dbReference type="AlphaFoldDB" id="A0A816JYI6"/>
<dbReference type="SMART" id="SM00202">
    <property type="entry name" value="SR"/>
    <property type="match status" value="1"/>
</dbReference>
<evidence type="ECO:0000313" key="6">
    <source>
        <dbReference type="Proteomes" id="UP000663824"/>
    </source>
</evidence>
<dbReference type="InterPro" id="IPR032675">
    <property type="entry name" value="LRR_dom_sf"/>
</dbReference>
<feature type="chain" id="PRO_5032776928" description="SRCR domain-containing protein" evidence="3">
    <location>
        <begin position="22"/>
        <end position="522"/>
    </location>
</feature>
<accession>A0A816JYI6</accession>
<comment type="caution">
    <text evidence="2">Lacks conserved residue(s) required for the propagation of feature annotation.</text>
</comment>
<protein>
    <recommendedName>
        <fullName evidence="4">SRCR domain-containing protein</fullName>
    </recommendedName>
</protein>
<evidence type="ECO:0000313" key="5">
    <source>
        <dbReference type="EMBL" id="CAF1913839.1"/>
    </source>
</evidence>
<dbReference type="SUPFAM" id="SSF56487">
    <property type="entry name" value="SRCR-like"/>
    <property type="match status" value="1"/>
</dbReference>
<dbReference type="PANTHER" id="PTHR24114">
    <property type="entry name" value="LEUCINE RICH REPEAT FAMILY PROTEIN"/>
    <property type="match status" value="1"/>
</dbReference>
<dbReference type="Pfam" id="PF13516">
    <property type="entry name" value="LRR_6"/>
    <property type="match status" value="3"/>
</dbReference>
<feature type="disulfide bond" evidence="2">
    <location>
        <begin position="152"/>
        <end position="162"/>
    </location>
</feature>
<evidence type="ECO:0000259" key="4">
    <source>
        <dbReference type="PROSITE" id="PS50287"/>
    </source>
</evidence>
<dbReference type="PANTHER" id="PTHR24114:SF2">
    <property type="entry name" value="F-BOX DOMAIN-CONTAINING PROTEIN-RELATED"/>
    <property type="match status" value="1"/>
</dbReference>
<dbReference type="PROSITE" id="PS50287">
    <property type="entry name" value="SRCR_2"/>
    <property type="match status" value="1"/>
</dbReference>